<reference evidence="3" key="2">
    <citation type="journal article" date="2023" name="Science">
        <title>Genomic signatures of disease resistance in endangered staghorn corals.</title>
        <authorList>
            <person name="Vollmer S.V."/>
            <person name="Selwyn J.D."/>
            <person name="Despard B.A."/>
            <person name="Roesel C.L."/>
        </authorList>
    </citation>
    <scope>NUCLEOTIDE SEQUENCE</scope>
    <source>
        <strain evidence="3">K2</strain>
    </source>
</reference>
<sequence>MDDNERNHIKTFDCYGDQNTLGLRWKRWLTAFELFADGKGLILNEENVNNRQRRRALLLHLAGTDVQDIFSTLPNTGDVKDYKKAVDALNAYFVPQVDTMYARHCFRQLTQAPGETIRQFATRLRRAVKDCSYGEDTDNQIRDEILCKCSNTYIKRKLLEEGRGLTLAKALEIAENCEKVDTQLAAMSLERKEENPAVIRRIRETRRGSGKKNQSRKNQRSAKEACVGGSIERWDEDDSQATQEPPSEEGDIIKEKKRRKDK</sequence>
<dbReference type="AlphaFoldDB" id="A0AAD9V881"/>
<dbReference type="Pfam" id="PF03732">
    <property type="entry name" value="Retrotrans_gag"/>
    <property type="match status" value="1"/>
</dbReference>
<feature type="region of interest" description="Disordered" evidence="1">
    <location>
        <begin position="204"/>
        <end position="262"/>
    </location>
</feature>
<dbReference type="InterPro" id="IPR005162">
    <property type="entry name" value="Retrotrans_gag_dom"/>
</dbReference>
<keyword evidence="4" id="KW-1185">Reference proteome</keyword>
<evidence type="ECO:0000256" key="1">
    <source>
        <dbReference type="SAM" id="MobiDB-lite"/>
    </source>
</evidence>
<dbReference type="EMBL" id="JARQWQ010000022">
    <property type="protein sequence ID" value="KAK2564602.1"/>
    <property type="molecule type" value="Genomic_DNA"/>
</dbReference>
<feature type="compositionally biased region" description="Basic residues" evidence="1">
    <location>
        <begin position="208"/>
        <end position="220"/>
    </location>
</feature>
<dbReference type="PANTHER" id="PTHR33198">
    <property type="entry name" value="ANK_REP_REGION DOMAIN-CONTAINING PROTEIN-RELATED"/>
    <property type="match status" value="1"/>
</dbReference>
<protein>
    <recommendedName>
        <fullName evidence="2">Retrotransposon gag domain-containing protein</fullName>
    </recommendedName>
</protein>
<dbReference type="PANTHER" id="PTHR33198:SF20">
    <property type="entry name" value="RETROTRANSPOSON GAG DOMAIN-CONTAINING PROTEIN"/>
    <property type="match status" value="1"/>
</dbReference>
<dbReference type="SUPFAM" id="SSF47353">
    <property type="entry name" value="Retrovirus capsid dimerization domain-like"/>
    <property type="match status" value="1"/>
</dbReference>
<gene>
    <name evidence="3" type="ORF">P5673_012065</name>
</gene>
<reference evidence="3" key="1">
    <citation type="journal article" date="2023" name="G3 (Bethesda)">
        <title>Whole genome assembly and annotation of the endangered Caribbean coral Acropora cervicornis.</title>
        <authorList>
            <person name="Selwyn J.D."/>
            <person name="Vollmer S.V."/>
        </authorList>
    </citation>
    <scope>NUCLEOTIDE SEQUENCE</scope>
    <source>
        <strain evidence="3">K2</strain>
    </source>
</reference>
<comment type="caution">
    <text evidence="3">The sequence shown here is derived from an EMBL/GenBank/DDBJ whole genome shotgun (WGS) entry which is preliminary data.</text>
</comment>
<evidence type="ECO:0000313" key="4">
    <source>
        <dbReference type="Proteomes" id="UP001249851"/>
    </source>
</evidence>
<organism evidence="3 4">
    <name type="scientific">Acropora cervicornis</name>
    <name type="common">Staghorn coral</name>
    <dbReference type="NCBI Taxonomy" id="6130"/>
    <lineage>
        <taxon>Eukaryota</taxon>
        <taxon>Metazoa</taxon>
        <taxon>Cnidaria</taxon>
        <taxon>Anthozoa</taxon>
        <taxon>Hexacorallia</taxon>
        <taxon>Scleractinia</taxon>
        <taxon>Astrocoeniina</taxon>
        <taxon>Acroporidae</taxon>
        <taxon>Acropora</taxon>
    </lineage>
</organism>
<feature type="domain" description="Retrotransposon gag" evidence="2">
    <location>
        <begin position="71"/>
        <end position="141"/>
    </location>
</feature>
<accession>A0AAD9V881</accession>
<dbReference type="Proteomes" id="UP001249851">
    <property type="component" value="Unassembled WGS sequence"/>
</dbReference>
<name>A0AAD9V881_ACRCE</name>
<proteinExistence type="predicted"/>
<evidence type="ECO:0000313" key="3">
    <source>
        <dbReference type="EMBL" id="KAK2564602.1"/>
    </source>
</evidence>
<evidence type="ECO:0000259" key="2">
    <source>
        <dbReference type="Pfam" id="PF03732"/>
    </source>
</evidence>